<evidence type="ECO:0000313" key="2">
    <source>
        <dbReference type="Proteomes" id="UP000317178"/>
    </source>
</evidence>
<evidence type="ECO:0000313" key="1">
    <source>
        <dbReference type="EMBL" id="QDU79066.1"/>
    </source>
</evidence>
<organism evidence="1 2">
    <name type="scientific">Polystyrenella longa</name>
    <dbReference type="NCBI Taxonomy" id="2528007"/>
    <lineage>
        <taxon>Bacteria</taxon>
        <taxon>Pseudomonadati</taxon>
        <taxon>Planctomycetota</taxon>
        <taxon>Planctomycetia</taxon>
        <taxon>Planctomycetales</taxon>
        <taxon>Planctomycetaceae</taxon>
        <taxon>Polystyrenella</taxon>
    </lineage>
</organism>
<reference evidence="1 2" key="1">
    <citation type="submission" date="2019-02" db="EMBL/GenBank/DDBJ databases">
        <title>Deep-cultivation of Planctomycetes and their phenomic and genomic characterization uncovers novel biology.</title>
        <authorList>
            <person name="Wiegand S."/>
            <person name="Jogler M."/>
            <person name="Boedeker C."/>
            <person name="Pinto D."/>
            <person name="Vollmers J."/>
            <person name="Rivas-Marin E."/>
            <person name="Kohn T."/>
            <person name="Peeters S.H."/>
            <person name="Heuer A."/>
            <person name="Rast P."/>
            <person name="Oberbeckmann S."/>
            <person name="Bunk B."/>
            <person name="Jeske O."/>
            <person name="Meyerdierks A."/>
            <person name="Storesund J.E."/>
            <person name="Kallscheuer N."/>
            <person name="Luecker S."/>
            <person name="Lage O.M."/>
            <person name="Pohl T."/>
            <person name="Merkel B.J."/>
            <person name="Hornburger P."/>
            <person name="Mueller R.-W."/>
            <person name="Bruemmer F."/>
            <person name="Labrenz M."/>
            <person name="Spormann A.M."/>
            <person name="Op den Camp H."/>
            <person name="Overmann J."/>
            <person name="Amann R."/>
            <person name="Jetten M.S.M."/>
            <person name="Mascher T."/>
            <person name="Medema M.H."/>
            <person name="Devos D.P."/>
            <person name="Kaster A.-K."/>
            <person name="Ovreas L."/>
            <person name="Rohde M."/>
            <person name="Galperin M.Y."/>
            <person name="Jogler C."/>
        </authorList>
    </citation>
    <scope>NUCLEOTIDE SEQUENCE [LARGE SCALE GENOMIC DNA]</scope>
    <source>
        <strain evidence="1 2">Pla110</strain>
    </source>
</reference>
<gene>
    <name evidence="1" type="ORF">Pla110_07700</name>
</gene>
<dbReference type="AlphaFoldDB" id="A0A518CIK0"/>
<protein>
    <submittedName>
        <fullName evidence="1">Uncharacterized protein</fullName>
    </submittedName>
</protein>
<sequence>MALSSNRSNAIGAVVIGTMFLGLAVAMPTWGQDKSPQQQEQDLKKRVQKLEARVAELEKLITSRAIPVQAPVQGPVQLAPPNSQQREINGLTFYHLLTEDGISNPASVPIQLAPVSPAENE</sequence>
<accession>A0A518CIK0</accession>
<keyword evidence="2" id="KW-1185">Reference proteome</keyword>
<dbReference type="KEGG" id="plon:Pla110_07700"/>
<dbReference type="EMBL" id="CP036281">
    <property type="protein sequence ID" value="QDU79066.1"/>
    <property type="molecule type" value="Genomic_DNA"/>
</dbReference>
<name>A0A518CIK0_9PLAN</name>
<dbReference type="Proteomes" id="UP000317178">
    <property type="component" value="Chromosome"/>
</dbReference>
<proteinExistence type="predicted"/>
<dbReference type="RefSeq" id="WP_144993392.1">
    <property type="nucleotide sequence ID" value="NZ_CP036281.1"/>
</dbReference>